<dbReference type="Pfam" id="PF21902">
    <property type="entry name" value="PTM1-like_N"/>
    <property type="match status" value="1"/>
</dbReference>
<comment type="subcellular location">
    <subcellularLocation>
        <location evidence="1">Membrane</location>
        <topology evidence="1">Multi-pass membrane protein</topology>
    </subcellularLocation>
</comment>
<gene>
    <name evidence="12" type="ORF">BG006_007923</name>
</gene>
<organism evidence="12 13">
    <name type="scientific">Podila minutissima</name>
    <dbReference type="NCBI Taxonomy" id="64525"/>
    <lineage>
        <taxon>Eukaryota</taxon>
        <taxon>Fungi</taxon>
        <taxon>Fungi incertae sedis</taxon>
        <taxon>Mucoromycota</taxon>
        <taxon>Mortierellomycotina</taxon>
        <taxon>Mortierellomycetes</taxon>
        <taxon>Mortierellales</taxon>
        <taxon>Mortierellaceae</taxon>
        <taxon>Podila</taxon>
    </lineage>
</organism>
<sequence length="578" mass="65309">MTLLRRSAVIVLLVLLMQLCCTQAFEVSIDNDQNDKLVCGGMFASSKGTNDSDVRVVMNKSSQGNAVVVIFEWNDKGLIGKRDNETGETLYICDTQALKAQLCNEADMGKVIIDTSVASSVQSQVLDFSVEEDQGNQFFYYPIHKTGFYCVKAWPVMVNQKETIYEGHIRFNNHHGALAGSDYPKLPFYGALSLTYAVIGIAWMVLCAKHWREILTVQHFISGVIFFLMVEMAFNWGFWENYNESGEPSMALLVLVSILNSGRNSLSLFMLLIVSMGYGVVKPTLGTTMRKVIMLSLAHFLFGIIYSAGTMSPVDDVSAMIVLMVVVPLSLTMVSFYIWTLQSLTSTITALNVRRQTEKVLMYTRLWRLLVFSLTVLCAFFVINTLAFMSIDDVDWPASHWRIRWFLLDGWLNILYLIVFTAIVILWRPTENNKRYGIDQLETEDYDENDEHADHNNARAAESMGLTGMKLRPQRRDYEIEDDEVARFDIGEEDEDEDDDNQLQNNDDDIYGDNDAHLENGRRPSRLNSGSSSGGRLASGSSREPSPRYNNGSGPILNAALADDVERERRRLEVSKMN</sequence>
<name>A0A9P5SGU9_9FUNG</name>
<dbReference type="EMBL" id="JAAAUY010000517">
    <property type="protein sequence ID" value="KAF9328962.1"/>
    <property type="molecule type" value="Genomic_DNA"/>
</dbReference>
<dbReference type="GO" id="GO:0042147">
    <property type="term" value="P:retrograde transport, endosome to Golgi"/>
    <property type="evidence" value="ECO:0007669"/>
    <property type="project" value="TreeGrafter"/>
</dbReference>
<evidence type="ECO:0000313" key="13">
    <source>
        <dbReference type="Proteomes" id="UP000696485"/>
    </source>
</evidence>
<evidence type="ECO:0000259" key="10">
    <source>
        <dbReference type="Pfam" id="PF06814"/>
    </source>
</evidence>
<evidence type="ECO:0000256" key="4">
    <source>
        <dbReference type="ARBA" id="ARBA00022729"/>
    </source>
</evidence>
<dbReference type="InterPro" id="IPR009637">
    <property type="entry name" value="GPR107/GPR108-like"/>
</dbReference>
<feature type="transmembrane region" description="Helical" evidence="8">
    <location>
        <begin position="369"/>
        <end position="391"/>
    </location>
</feature>
<feature type="compositionally biased region" description="Acidic residues" evidence="7">
    <location>
        <begin position="491"/>
        <end position="512"/>
    </location>
</feature>
<keyword evidence="6 8" id="KW-0472">Membrane</keyword>
<reference evidence="12" key="1">
    <citation type="journal article" date="2020" name="Fungal Divers.">
        <title>Resolving the Mortierellaceae phylogeny through synthesis of multi-gene phylogenetics and phylogenomics.</title>
        <authorList>
            <person name="Vandepol N."/>
            <person name="Liber J."/>
            <person name="Desiro A."/>
            <person name="Na H."/>
            <person name="Kennedy M."/>
            <person name="Barry K."/>
            <person name="Grigoriev I.V."/>
            <person name="Miller A.N."/>
            <person name="O'Donnell K."/>
            <person name="Stajich J.E."/>
            <person name="Bonito G."/>
        </authorList>
    </citation>
    <scope>NUCLEOTIDE SEQUENCE</scope>
    <source>
        <strain evidence="12">NVP1</strain>
    </source>
</reference>
<feature type="transmembrane region" description="Helical" evidence="8">
    <location>
        <begin position="251"/>
        <end position="280"/>
    </location>
</feature>
<evidence type="ECO:0000256" key="2">
    <source>
        <dbReference type="ARBA" id="ARBA00007883"/>
    </source>
</evidence>
<proteinExistence type="inferred from homology"/>
<keyword evidence="13" id="KW-1185">Reference proteome</keyword>
<evidence type="ECO:0000256" key="5">
    <source>
        <dbReference type="ARBA" id="ARBA00022989"/>
    </source>
</evidence>
<feature type="transmembrane region" description="Helical" evidence="8">
    <location>
        <begin position="317"/>
        <end position="339"/>
    </location>
</feature>
<dbReference type="Pfam" id="PF06814">
    <property type="entry name" value="GOST_TM"/>
    <property type="match status" value="1"/>
</dbReference>
<feature type="chain" id="PRO_5040495414" evidence="9">
    <location>
        <begin position="25"/>
        <end position="578"/>
    </location>
</feature>
<evidence type="ECO:0000256" key="9">
    <source>
        <dbReference type="SAM" id="SignalP"/>
    </source>
</evidence>
<keyword evidence="4 9" id="KW-0732">Signal</keyword>
<feature type="domain" description="PTM1-like N-terminal" evidence="11">
    <location>
        <begin position="38"/>
        <end position="173"/>
    </location>
</feature>
<dbReference type="PANTHER" id="PTHR21229">
    <property type="entry name" value="LUNG SEVEN TRANSMEMBRANE RECEPTOR"/>
    <property type="match status" value="1"/>
</dbReference>
<feature type="signal peptide" evidence="9">
    <location>
        <begin position="1"/>
        <end position="24"/>
    </location>
</feature>
<dbReference type="Proteomes" id="UP000696485">
    <property type="component" value="Unassembled WGS sequence"/>
</dbReference>
<evidence type="ECO:0000256" key="7">
    <source>
        <dbReference type="SAM" id="MobiDB-lite"/>
    </source>
</evidence>
<feature type="transmembrane region" description="Helical" evidence="8">
    <location>
        <begin position="220"/>
        <end position="239"/>
    </location>
</feature>
<feature type="region of interest" description="Disordered" evidence="7">
    <location>
        <begin position="489"/>
        <end position="562"/>
    </location>
</feature>
<feature type="compositionally biased region" description="Low complexity" evidence="7">
    <location>
        <begin position="526"/>
        <end position="543"/>
    </location>
</feature>
<evidence type="ECO:0000313" key="12">
    <source>
        <dbReference type="EMBL" id="KAF9328962.1"/>
    </source>
</evidence>
<dbReference type="AlphaFoldDB" id="A0A9P5SGU9"/>
<evidence type="ECO:0000256" key="1">
    <source>
        <dbReference type="ARBA" id="ARBA00004141"/>
    </source>
</evidence>
<comment type="caution">
    <text evidence="12">The sequence shown here is derived from an EMBL/GenBank/DDBJ whole genome shotgun (WGS) entry which is preliminary data.</text>
</comment>
<feature type="transmembrane region" description="Helical" evidence="8">
    <location>
        <begin position="292"/>
        <end position="311"/>
    </location>
</feature>
<dbReference type="GO" id="GO:0005794">
    <property type="term" value="C:Golgi apparatus"/>
    <property type="evidence" value="ECO:0007669"/>
    <property type="project" value="TreeGrafter"/>
</dbReference>
<feature type="transmembrane region" description="Helical" evidence="8">
    <location>
        <begin position="403"/>
        <end position="427"/>
    </location>
</feature>
<feature type="transmembrane region" description="Helical" evidence="8">
    <location>
        <begin position="188"/>
        <end position="208"/>
    </location>
</feature>
<dbReference type="InterPro" id="IPR053937">
    <property type="entry name" value="GOST_TM"/>
</dbReference>
<keyword evidence="3 8" id="KW-0812">Transmembrane</keyword>
<comment type="similarity">
    <text evidence="2">Belongs to the LU7TM family.</text>
</comment>
<keyword evidence="5 8" id="KW-1133">Transmembrane helix</keyword>
<evidence type="ECO:0000256" key="8">
    <source>
        <dbReference type="SAM" id="Phobius"/>
    </source>
</evidence>
<evidence type="ECO:0000256" key="3">
    <source>
        <dbReference type="ARBA" id="ARBA00022692"/>
    </source>
</evidence>
<dbReference type="GO" id="GO:0005829">
    <property type="term" value="C:cytosol"/>
    <property type="evidence" value="ECO:0007669"/>
    <property type="project" value="GOC"/>
</dbReference>
<dbReference type="InterPro" id="IPR053938">
    <property type="entry name" value="PTM1-like_N"/>
</dbReference>
<dbReference type="PANTHER" id="PTHR21229:SF1">
    <property type="entry name" value="GH17801P"/>
    <property type="match status" value="1"/>
</dbReference>
<feature type="domain" description="GOST seven transmembrane" evidence="10">
    <location>
        <begin position="184"/>
        <end position="434"/>
    </location>
</feature>
<accession>A0A9P5SGU9</accession>
<protein>
    <submittedName>
        <fullName evidence="12">Uncharacterized protein</fullName>
    </submittedName>
</protein>
<evidence type="ECO:0000259" key="11">
    <source>
        <dbReference type="Pfam" id="PF21902"/>
    </source>
</evidence>
<evidence type="ECO:0000256" key="6">
    <source>
        <dbReference type="ARBA" id="ARBA00023136"/>
    </source>
</evidence>
<dbReference type="GO" id="GO:0016020">
    <property type="term" value="C:membrane"/>
    <property type="evidence" value="ECO:0007669"/>
    <property type="project" value="UniProtKB-SubCell"/>
</dbReference>